<comment type="caution">
    <text evidence="2">The sequence shown here is derived from an EMBL/GenBank/DDBJ whole genome shotgun (WGS) entry which is preliminary data.</text>
</comment>
<sequence>MGSRFQILLQNLDIQRADMQSEQGSNTSISKGTKHVVMGPQENNEKPTTSTKPILRDGYNVQSKSGPTKTKSRGSRMSNMQPLFRDGTDPVKQRRGRDSVAFIDVEKPQTQKPRDDSKRQAHKVAPRLGFDNWDICQTRGPSDGIW</sequence>
<evidence type="ECO:0000313" key="2">
    <source>
        <dbReference type="EMBL" id="KAK7409823.1"/>
    </source>
</evidence>
<evidence type="ECO:0000256" key="1">
    <source>
        <dbReference type="SAM" id="MobiDB-lite"/>
    </source>
</evidence>
<name>A0AAN9SXR0_PSOTE</name>
<feature type="region of interest" description="Disordered" evidence="1">
    <location>
        <begin position="18"/>
        <end position="125"/>
    </location>
</feature>
<dbReference type="AlphaFoldDB" id="A0AAN9SXR0"/>
<gene>
    <name evidence="2" type="ORF">VNO78_00162</name>
</gene>
<accession>A0AAN9SXR0</accession>
<protein>
    <submittedName>
        <fullName evidence="2">Uncharacterized protein</fullName>
    </submittedName>
</protein>
<feature type="compositionally biased region" description="Polar residues" evidence="1">
    <location>
        <begin position="60"/>
        <end position="81"/>
    </location>
</feature>
<proteinExistence type="predicted"/>
<dbReference type="Proteomes" id="UP001386955">
    <property type="component" value="Unassembled WGS sequence"/>
</dbReference>
<feature type="compositionally biased region" description="Basic and acidic residues" evidence="1">
    <location>
        <begin position="86"/>
        <end position="119"/>
    </location>
</feature>
<organism evidence="2 3">
    <name type="scientific">Psophocarpus tetragonolobus</name>
    <name type="common">Winged bean</name>
    <name type="synonym">Dolichos tetragonolobus</name>
    <dbReference type="NCBI Taxonomy" id="3891"/>
    <lineage>
        <taxon>Eukaryota</taxon>
        <taxon>Viridiplantae</taxon>
        <taxon>Streptophyta</taxon>
        <taxon>Embryophyta</taxon>
        <taxon>Tracheophyta</taxon>
        <taxon>Spermatophyta</taxon>
        <taxon>Magnoliopsida</taxon>
        <taxon>eudicotyledons</taxon>
        <taxon>Gunneridae</taxon>
        <taxon>Pentapetalae</taxon>
        <taxon>rosids</taxon>
        <taxon>fabids</taxon>
        <taxon>Fabales</taxon>
        <taxon>Fabaceae</taxon>
        <taxon>Papilionoideae</taxon>
        <taxon>50 kb inversion clade</taxon>
        <taxon>NPAAA clade</taxon>
        <taxon>indigoferoid/millettioid clade</taxon>
        <taxon>Phaseoleae</taxon>
        <taxon>Psophocarpus</taxon>
    </lineage>
</organism>
<evidence type="ECO:0000313" key="3">
    <source>
        <dbReference type="Proteomes" id="UP001386955"/>
    </source>
</evidence>
<keyword evidence="3" id="KW-1185">Reference proteome</keyword>
<dbReference type="EMBL" id="JAYMYS010000001">
    <property type="protein sequence ID" value="KAK7409823.1"/>
    <property type="molecule type" value="Genomic_DNA"/>
</dbReference>
<reference evidence="2 3" key="1">
    <citation type="submission" date="2024-01" db="EMBL/GenBank/DDBJ databases">
        <title>The genomes of 5 underutilized Papilionoideae crops provide insights into root nodulation and disease resistanc.</title>
        <authorList>
            <person name="Jiang F."/>
        </authorList>
    </citation>
    <scope>NUCLEOTIDE SEQUENCE [LARGE SCALE GENOMIC DNA]</scope>
    <source>
        <strain evidence="2">DUOXIRENSHENG_FW03</strain>
        <tissue evidence="2">Leaves</tissue>
    </source>
</reference>
<feature type="compositionally biased region" description="Polar residues" evidence="1">
    <location>
        <begin position="18"/>
        <end position="31"/>
    </location>
</feature>